<dbReference type="Proteomes" id="UP000298030">
    <property type="component" value="Unassembled WGS sequence"/>
</dbReference>
<sequence>MQGEAREKGKGKKMTRSVLGVQGGEATKKEMEQWRRTLQKSQPPGPRFGGRPPSPATVPRVPSRAGVTAFVPTHAVGNRLDAARDAGVDPGVDAEGLVARRPARVFDVEGGRGGGRENGREGDTRRGKGKVVVVVQEMMPCQTAPSRRSRADRSVGPNRTKGLDQGRGPTALPLPIPNLASLYTRGRVDDGRLHPGSWKKKRQNGREKEWQRPSLKKGIQVKKTGPGGWSSTTWGYRPKGRG</sequence>
<protein>
    <submittedName>
        <fullName evidence="2">Uncharacterized protein</fullName>
    </submittedName>
</protein>
<feature type="compositionally biased region" description="Basic and acidic residues" evidence="1">
    <location>
        <begin position="26"/>
        <end position="35"/>
    </location>
</feature>
<feature type="region of interest" description="Disordered" evidence="1">
    <location>
        <begin position="1"/>
        <end position="70"/>
    </location>
</feature>
<evidence type="ECO:0000313" key="3">
    <source>
        <dbReference type="Proteomes" id="UP000298030"/>
    </source>
</evidence>
<proteinExistence type="predicted"/>
<name>A0A4Y7TZQ6_COPMI</name>
<keyword evidence="3" id="KW-1185">Reference proteome</keyword>
<evidence type="ECO:0000313" key="2">
    <source>
        <dbReference type="EMBL" id="TEB39491.1"/>
    </source>
</evidence>
<feature type="region of interest" description="Disordered" evidence="1">
    <location>
        <begin position="105"/>
        <end position="242"/>
    </location>
</feature>
<dbReference type="EMBL" id="QPFP01000001">
    <property type="protein sequence ID" value="TEB39491.1"/>
    <property type="molecule type" value="Genomic_DNA"/>
</dbReference>
<dbReference type="AlphaFoldDB" id="A0A4Y7TZQ6"/>
<gene>
    <name evidence="2" type="ORF">FA13DRAFT_1825348</name>
</gene>
<accession>A0A4Y7TZQ6</accession>
<comment type="caution">
    <text evidence="2">The sequence shown here is derived from an EMBL/GenBank/DDBJ whole genome shotgun (WGS) entry which is preliminary data.</text>
</comment>
<reference evidence="2 3" key="1">
    <citation type="journal article" date="2019" name="Nat. Ecol. Evol.">
        <title>Megaphylogeny resolves global patterns of mushroom evolution.</title>
        <authorList>
            <person name="Varga T."/>
            <person name="Krizsan K."/>
            <person name="Foldi C."/>
            <person name="Dima B."/>
            <person name="Sanchez-Garcia M."/>
            <person name="Sanchez-Ramirez S."/>
            <person name="Szollosi G.J."/>
            <person name="Szarkandi J.G."/>
            <person name="Papp V."/>
            <person name="Albert L."/>
            <person name="Andreopoulos W."/>
            <person name="Angelini C."/>
            <person name="Antonin V."/>
            <person name="Barry K.W."/>
            <person name="Bougher N.L."/>
            <person name="Buchanan P."/>
            <person name="Buyck B."/>
            <person name="Bense V."/>
            <person name="Catcheside P."/>
            <person name="Chovatia M."/>
            <person name="Cooper J."/>
            <person name="Damon W."/>
            <person name="Desjardin D."/>
            <person name="Finy P."/>
            <person name="Geml J."/>
            <person name="Haridas S."/>
            <person name="Hughes K."/>
            <person name="Justo A."/>
            <person name="Karasinski D."/>
            <person name="Kautmanova I."/>
            <person name="Kiss B."/>
            <person name="Kocsube S."/>
            <person name="Kotiranta H."/>
            <person name="LaButti K.M."/>
            <person name="Lechner B.E."/>
            <person name="Liimatainen K."/>
            <person name="Lipzen A."/>
            <person name="Lukacs Z."/>
            <person name="Mihaltcheva S."/>
            <person name="Morgado L.N."/>
            <person name="Niskanen T."/>
            <person name="Noordeloos M.E."/>
            <person name="Ohm R.A."/>
            <person name="Ortiz-Santana B."/>
            <person name="Ovrebo C."/>
            <person name="Racz N."/>
            <person name="Riley R."/>
            <person name="Savchenko A."/>
            <person name="Shiryaev A."/>
            <person name="Soop K."/>
            <person name="Spirin V."/>
            <person name="Szebenyi C."/>
            <person name="Tomsovsky M."/>
            <person name="Tulloss R.E."/>
            <person name="Uehling J."/>
            <person name="Grigoriev I.V."/>
            <person name="Vagvolgyi C."/>
            <person name="Papp T."/>
            <person name="Martin F.M."/>
            <person name="Miettinen O."/>
            <person name="Hibbett D.S."/>
            <person name="Nagy L.G."/>
        </authorList>
    </citation>
    <scope>NUCLEOTIDE SEQUENCE [LARGE SCALE GENOMIC DNA]</scope>
    <source>
        <strain evidence="2 3">FP101781</strain>
    </source>
</reference>
<organism evidence="2 3">
    <name type="scientific">Coprinellus micaceus</name>
    <name type="common">Glistening ink-cap mushroom</name>
    <name type="synonym">Coprinus micaceus</name>
    <dbReference type="NCBI Taxonomy" id="71717"/>
    <lineage>
        <taxon>Eukaryota</taxon>
        <taxon>Fungi</taxon>
        <taxon>Dikarya</taxon>
        <taxon>Basidiomycota</taxon>
        <taxon>Agaricomycotina</taxon>
        <taxon>Agaricomycetes</taxon>
        <taxon>Agaricomycetidae</taxon>
        <taxon>Agaricales</taxon>
        <taxon>Agaricineae</taxon>
        <taxon>Psathyrellaceae</taxon>
        <taxon>Coprinellus</taxon>
    </lineage>
</organism>
<evidence type="ECO:0000256" key="1">
    <source>
        <dbReference type="SAM" id="MobiDB-lite"/>
    </source>
</evidence>
<feature type="compositionally biased region" description="Basic and acidic residues" evidence="1">
    <location>
        <begin position="105"/>
        <end position="126"/>
    </location>
</feature>